<comment type="caution">
    <text evidence="6">The sequence shown here is derived from an EMBL/GenBank/DDBJ whole genome shotgun (WGS) entry which is preliminary data.</text>
</comment>
<reference evidence="6 7" key="1">
    <citation type="submission" date="2017-12" db="EMBL/GenBank/DDBJ databases">
        <authorList>
            <person name="Pombert J.-F."/>
            <person name="Haag K.L."/>
            <person name="Ebert D."/>
        </authorList>
    </citation>
    <scope>NUCLEOTIDE SEQUENCE [LARGE SCALE GENOMIC DNA]</scope>
    <source>
        <strain evidence="6">BE-OM-2</strain>
    </source>
</reference>
<dbReference type="SMART" id="SM00220">
    <property type="entry name" value="S_TKc"/>
    <property type="match status" value="1"/>
</dbReference>
<dbReference type="Pfam" id="PF00069">
    <property type="entry name" value="Pkinase"/>
    <property type="match status" value="1"/>
</dbReference>
<dbReference type="VEuPathDB" id="MicrosporidiaDB:CWI39_0599p0040"/>
<evidence type="ECO:0000256" key="1">
    <source>
        <dbReference type="ARBA" id="ARBA00008874"/>
    </source>
</evidence>
<keyword evidence="6" id="KW-0418">Kinase</keyword>
<evidence type="ECO:0000313" key="7">
    <source>
        <dbReference type="Proteomes" id="UP000291404"/>
    </source>
</evidence>
<dbReference type="SUPFAM" id="SSF56112">
    <property type="entry name" value="Protein kinase-like (PK-like)"/>
    <property type="match status" value="1"/>
</dbReference>
<dbReference type="Gene3D" id="1.10.510.10">
    <property type="entry name" value="Transferase(Phosphotransferase) domain 1"/>
    <property type="match status" value="1"/>
</dbReference>
<dbReference type="InterPro" id="IPR011009">
    <property type="entry name" value="Kinase-like_dom_sf"/>
</dbReference>
<dbReference type="EMBL" id="PITI01000671">
    <property type="protein sequence ID" value="TBU05129.1"/>
    <property type="molecule type" value="Genomic_DNA"/>
</dbReference>
<dbReference type="AlphaFoldDB" id="A0A4Q9LBD1"/>
<evidence type="ECO:0000256" key="3">
    <source>
        <dbReference type="ARBA" id="ARBA00022840"/>
    </source>
</evidence>
<dbReference type="PANTHER" id="PTHR45832:SF22">
    <property type="entry name" value="SERINE_THREONINE-PROTEIN KINASE SAMKA-RELATED"/>
    <property type="match status" value="1"/>
</dbReference>
<evidence type="ECO:0000259" key="5">
    <source>
        <dbReference type="PROSITE" id="PS50011"/>
    </source>
</evidence>
<gene>
    <name evidence="6" type="ORF">CWI36_0671p0040</name>
</gene>
<dbReference type="STRING" id="148818.A0A4Q9LBD1"/>
<keyword evidence="3" id="KW-0067">ATP-binding</keyword>
<feature type="region of interest" description="Disordered" evidence="4">
    <location>
        <begin position="313"/>
        <end position="332"/>
    </location>
</feature>
<proteinExistence type="inferred from homology"/>
<dbReference type="Proteomes" id="UP000291404">
    <property type="component" value="Unassembled WGS sequence"/>
</dbReference>
<dbReference type="PANTHER" id="PTHR45832">
    <property type="entry name" value="SERINE/THREONINE-PROTEIN KINASE SAMKA-RELATED-RELATED"/>
    <property type="match status" value="1"/>
</dbReference>
<accession>A0A4Q9LBD1</accession>
<evidence type="ECO:0000313" key="6">
    <source>
        <dbReference type="EMBL" id="TBU05129.1"/>
    </source>
</evidence>
<organism evidence="6 7">
    <name type="scientific">Hamiltosporidium magnivora</name>
    <dbReference type="NCBI Taxonomy" id="148818"/>
    <lineage>
        <taxon>Eukaryota</taxon>
        <taxon>Fungi</taxon>
        <taxon>Fungi incertae sedis</taxon>
        <taxon>Microsporidia</taxon>
        <taxon>Dubosqiidae</taxon>
        <taxon>Hamiltosporidium</taxon>
    </lineage>
</organism>
<comment type="similarity">
    <text evidence="1">Belongs to the protein kinase superfamily. STE Ser/Thr protein kinase family. STE20 subfamily.</text>
</comment>
<sequence>MEIEHEEVLLKYINVSVENCLQEKTRNEQNKAFQMLKSYLPVKPIKMTQITAVFLYSGKKIPLVIKRVVLRKDSPSFEDIVSMRLKHPNILQTYHTFKTSFINSKDEKQDILWLISEFLTEKVTQKMVSRDEELIKIIITDVLNGLNYMHKQNIAHLDMKIANVMGEQSGTKISYKLIDFGYSRDLNKEPNLHSKNEVVIPHKSYGTFPYKPPEVVFENAHGLKADIWCVGAISWFLSLGKTPFYTEDGDKNIEEYKKFVSGKTKHFFKGEISPELEDFILRAMNPNRHHRPTADQLLKHAFITGETLNDVRSDSYSNDSGYESFSDSYDSQ</sequence>
<feature type="domain" description="Protein kinase" evidence="5">
    <location>
        <begin position="1"/>
        <end position="303"/>
    </location>
</feature>
<feature type="compositionally biased region" description="Polar residues" evidence="4">
    <location>
        <begin position="314"/>
        <end position="332"/>
    </location>
</feature>
<keyword evidence="2" id="KW-0547">Nucleotide-binding</keyword>
<name>A0A4Q9LBD1_9MICR</name>
<evidence type="ECO:0000256" key="2">
    <source>
        <dbReference type="ARBA" id="ARBA00022741"/>
    </source>
</evidence>
<dbReference type="GO" id="GO:0004672">
    <property type="term" value="F:protein kinase activity"/>
    <property type="evidence" value="ECO:0007669"/>
    <property type="project" value="InterPro"/>
</dbReference>
<keyword evidence="7" id="KW-1185">Reference proteome</keyword>
<dbReference type="VEuPathDB" id="MicrosporidiaDB:CWI36_0671p0040"/>
<dbReference type="InterPro" id="IPR051931">
    <property type="entry name" value="PAK3-like"/>
</dbReference>
<dbReference type="InterPro" id="IPR000719">
    <property type="entry name" value="Prot_kinase_dom"/>
</dbReference>
<keyword evidence="6" id="KW-0808">Transferase</keyword>
<dbReference type="PROSITE" id="PS50011">
    <property type="entry name" value="PROTEIN_KINASE_DOM"/>
    <property type="match status" value="1"/>
</dbReference>
<protein>
    <submittedName>
        <fullName evidence="6">Protein kinase</fullName>
    </submittedName>
</protein>
<evidence type="ECO:0000256" key="4">
    <source>
        <dbReference type="SAM" id="MobiDB-lite"/>
    </source>
</evidence>
<dbReference type="GO" id="GO:0005524">
    <property type="term" value="F:ATP binding"/>
    <property type="evidence" value="ECO:0007669"/>
    <property type="project" value="UniProtKB-KW"/>
</dbReference>